<dbReference type="GO" id="GO:0047475">
    <property type="term" value="F:phenylacetate-CoA ligase activity"/>
    <property type="evidence" value="ECO:0007669"/>
    <property type="project" value="UniProtKB-EC"/>
</dbReference>
<gene>
    <name evidence="12" type="primary">paaK</name>
    <name evidence="12" type="ORF">KL86DPRO_10693</name>
</gene>
<comment type="similarity">
    <text evidence="5 9">Belongs to the phenylacetyl-CoA ligase family.</text>
</comment>
<name>A0A212J4N4_9DELT</name>
<reference evidence="12" key="1">
    <citation type="submission" date="2016-04" db="EMBL/GenBank/DDBJ databases">
        <authorList>
            <person name="Evans L.H."/>
            <person name="Alamgir A."/>
            <person name="Owens N."/>
            <person name="Weber N.D."/>
            <person name="Virtaneva K."/>
            <person name="Barbian K."/>
            <person name="Babar A."/>
            <person name="Rosenke K."/>
        </authorList>
    </citation>
    <scope>NUCLEOTIDE SEQUENCE</scope>
    <source>
        <strain evidence="12">86</strain>
    </source>
</reference>
<evidence type="ECO:0000256" key="4">
    <source>
        <dbReference type="ARBA" id="ARBA00060591"/>
    </source>
</evidence>
<dbReference type="Pfam" id="PF14535">
    <property type="entry name" value="AMP-binding_C_2"/>
    <property type="match status" value="1"/>
</dbReference>
<dbReference type="InterPro" id="IPR045851">
    <property type="entry name" value="AMP-bd_C_sf"/>
</dbReference>
<dbReference type="EC" id="6.2.1.30" evidence="6 9"/>
<dbReference type="InterPro" id="IPR000873">
    <property type="entry name" value="AMP-dep_synth/lig_dom"/>
</dbReference>
<evidence type="ECO:0000256" key="8">
    <source>
        <dbReference type="ARBA" id="ARBA00075111"/>
    </source>
</evidence>
<dbReference type="PANTHER" id="PTHR43439">
    <property type="entry name" value="PHENYLACETATE-COENZYME A LIGASE"/>
    <property type="match status" value="1"/>
</dbReference>
<dbReference type="PIRSF" id="PIRSF006444">
    <property type="entry name" value="PaaK"/>
    <property type="match status" value="1"/>
</dbReference>
<evidence type="ECO:0000256" key="3">
    <source>
        <dbReference type="ARBA" id="ARBA00022741"/>
    </source>
</evidence>
<proteinExistence type="inferred from homology"/>
<dbReference type="InterPro" id="IPR051414">
    <property type="entry name" value="Adenylate-forming_Reductase"/>
</dbReference>
<sequence>MMFNVEKEMLPREELQKLQLLRLRNLCERVYANVPHYRKAFDAAGMHPSDVCSLGDLARLPFTEKQDLRNGYPFGMFAVPRDVIVRLHASSGTTGKSTVVGYTHRDIDIWSECMARSMRAAGMTSRDLLHNAYGYGLFTGGLGAHYGAEKLGATVIPVSGGATKRQAQLLRDFGATAVCCTPSYILFLYEAAEEMGINVKELPLRVGIFGAEPWTEEMRQDIENKLGIDALNIYGLSEVMGPGISMECLEAKCGMHIWEDHFLPEIIDPVSGKVKGPGETGELVLTTLTKEGIPLVRYRTRDITSLDYTPCACGRTHVRMGRILGRSDDMLIIRGVNVFPQQIEGLLLEMEGVSPHYQIEVRREDSLDVMEVKVEFSEEMFASDEVRHIQKREADIQKAIKDFLGVTAKVRMVEPKSLARYEGKSSRVTDLRGQS</sequence>
<evidence type="ECO:0000259" key="10">
    <source>
        <dbReference type="Pfam" id="PF00501"/>
    </source>
</evidence>
<dbReference type="Gene3D" id="3.30.300.30">
    <property type="match status" value="1"/>
</dbReference>
<evidence type="ECO:0000256" key="1">
    <source>
        <dbReference type="ARBA" id="ARBA00011245"/>
    </source>
</evidence>
<feature type="domain" description="AMP-dependent ligase C-terminal" evidence="11">
    <location>
        <begin position="335"/>
        <end position="432"/>
    </location>
</feature>
<feature type="domain" description="AMP-dependent synthetase/ligase" evidence="10">
    <location>
        <begin position="90"/>
        <end position="285"/>
    </location>
</feature>
<protein>
    <recommendedName>
        <fullName evidence="7 9">Phenylacetate-coenzyme A ligase</fullName>
        <ecNumber evidence="6 9">6.2.1.30</ecNumber>
    </recommendedName>
    <alternativeName>
        <fullName evidence="8 9">Phenylacetyl-CoA ligase</fullName>
    </alternativeName>
</protein>
<dbReference type="GO" id="GO:0010124">
    <property type="term" value="P:phenylacetate catabolic process"/>
    <property type="evidence" value="ECO:0007669"/>
    <property type="project" value="UniProtKB-UniRule"/>
</dbReference>
<organism evidence="12">
    <name type="scientific">uncultured delta proteobacterium</name>
    <dbReference type="NCBI Taxonomy" id="34034"/>
    <lineage>
        <taxon>Bacteria</taxon>
        <taxon>Deltaproteobacteria</taxon>
        <taxon>environmental samples</taxon>
    </lineage>
</organism>
<dbReference type="SUPFAM" id="SSF56801">
    <property type="entry name" value="Acetyl-CoA synthetase-like"/>
    <property type="match status" value="1"/>
</dbReference>
<evidence type="ECO:0000256" key="2">
    <source>
        <dbReference type="ARBA" id="ARBA00022598"/>
    </source>
</evidence>
<dbReference type="GO" id="GO:0000166">
    <property type="term" value="F:nucleotide binding"/>
    <property type="evidence" value="ECO:0007669"/>
    <property type="project" value="UniProtKB-KW"/>
</dbReference>
<comment type="subunit">
    <text evidence="1">Monomer.</text>
</comment>
<evidence type="ECO:0000259" key="11">
    <source>
        <dbReference type="Pfam" id="PF14535"/>
    </source>
</evidence>
<dbReference type="InterPro" id="IPR028154">
    <property type="entry name" value="AMP-dep_Lig_C"/>
</dbReference>
<keyword evidence="2 9" id="KW-0436">Ligase</keyword>
<dbReference type="EMBL" id="FLUQ01000001">
    <property type="protein sequence ID" value="SBV94412.1"/>
    <property type="molecule type" value="Genomic_DNA"/>
</dbReference>
<dbReference type="AlphaFoldDB" id="A0A212J4N4"/>
<dbReference type="Gene3D" id="3.40.50.12780">
    <property type="entry name" value="N-terminal domain of ligase-like"/>
    <property type="match status" value="1"/>
</dbReference>
<dbReference type="FunFam" id="3.40.50.12780:FF:000016">
    <property type="entry name" value="Phenylacetate-coenzyme A ligase"/>
    <property type="match status" value="1"/>
</dbReference>
<dbReference type="UniPathway" id="UPA00930"/>
<evidence type="ECO:0000256" key="6">
    <source>
        <dbReference type="ARBA" id="ARBA00066629"/>
    </source>
</evidence>
<comment type="function">
    <text evidence="9">Catalyzes the activation of phenylacetic acid (PA) to phenylacetyl-CoA (PA-CoA).</text>
</comment>
<dbReference type="InterPro" id="IPR042099">
    <property type="entry name" value="ANL_N_sf"/>
</dbReference>
<evidence type="ECO:0000256" key="5">
    <source>
        <dbReference type="ARBA" id="ARBA00061566"/>
    </source>
</evidence>
<comment type="catalytic activity">
    <reaction evidence="9">
        <text>2-phenylacetate + ATP + CoA = phenylacetyl-CoA + AMP + diphosphate</text>
        <dbReference type="Rhea" id="RHEA:20956"/>
        <dbReference type="ChEBI" id="CHEBI:18401"/>
        <dbReference type="ChEBI" id="CHEBI:30616"/>
        <dbReference type="ChEBI" id="CHEBI:33019"/>
        <dbReference type="ChEBI" id="CHEBI:57287"/>
        <dbReference type="ChEBI" id="CHEBI:57390"/>
        <dbReference type="ChEBI" id="CHEBI:456215"/>
        <dbReference type="EC" id="6.2.1.30"/>
    </reaction>
</comment>
<dbReference type="InterPro" id="IPR011880">
    <property type="entry name" value="PA_CoA_ligase"/>
</dbReference>
<dbReference type="PANTHER" id="PTHR43439:SF1">
    <property type="entry name" value="PHENYLACETATE-COENZYME A LIGASE"/>
    <property type="match status" value="1"/>
</dbReference>
<comment type="pathway">
    <text evidence="4 9">Aromatic compound metabolism; phenylacetate degradation.</text>
</comment>
<dbReference type="Pfam" id="PF00501">
    <property type="entry name" value="AMP-binding"/>
    <property type="match status" value="1"/>
</dbReference>
<evidence type="ECO:0000256" key="9">
    <source>
        <dbReference type="PIRNR" id="PIRNR006444"/>
    </source>
</evidence>
<evidence type="ECO:0000313" key="12">
    <source>
        <dbReference type="EMBL" id="SBV94412.1"/>
    </source>
</evidence>
<keyword evidence="3 9" id="KW-0547">Nucleotide-binding</keyword>
<accession>A0A212J4N4</accession>
<evidence type="ECO:0000256" key="7">
    <source>
        <dbReference type="ARBA" id="ARBA00068695"/>
    </source>
</evidence>
<dbReference type="CDD" id="cd05913">
    <property type="entry name" value="PaaK"/>
    <property type="match status" value="1"/>
</dbReference>